<reference evidence="2" key="1">
    <citation type="journal article" date="2022" name="bioRxiv">
        <title>Sequencing and chromosome-scale assembly of the giantPleurodeles waltlgenome.</title>
        <authorList>
            <person name="Brown T."/>
            <person name="Elewa A."/>
            <person name="Iarovenko S."/>
            <person name="Subramanian E."/>
            <person name="Araus A.J."/>
            <person name="Petzold A."/>
            <person name="Susuki M."/>
            <person name="Suzuki K.-i.T."/>
            <person name="Hayashi T."/>
            <person name="Toyoda A."/>
            <person name="Oliveira C."/>
            <person name="Osipova E."/>
            <person name="Leigh N.D."/>
            <person name="Simon A."/>
            <person name="Yun M.H."/>
        </authorList>
    </citation>
    <scope>NUCLEOTIDE SEQUENCE</scope>
    <source>
        <strain evidence="2">20211129_DDA</strain>
        <tissue evidence="2">Liver</tissue>
    </source>
</reference>
<dbReference type="EMBL" id="JANPWB010000013">
    <property type="protein sequence ID" value="KAJ1106761.1"/>
    <property type="molecule type" value="Genomic_DNA"/>
</dbReference>
<gene>
    <name evidence="2" type="ORF">NDU88_004161</name>
</gene>
<accession>A0AAV7MSP4</accession>
<evidence type="ECO:0000256" key="1">
    <source>
        <dbReference type="SAM" id="MobiDB-lite"/>
    </source>
</evidence>
<feature type="compositionally biased region" description="Polar residues" evidence="1">
    <location>
        <begin position="1"/>
        <end position="10"/>
    </location>
</feature>
<dbReference type="Proteomes" id="UP001066276">
    <property type="component" value="Chromosome 9"/>
</dbReference>
<comment type="caution">
    <text evidence="2">The sequence shown here is derived from an EMBL/GenBank/DDBJ whole genome shotgun (WGS) entry which is preliminary data.</text>
</comment>
<evidence type="ECO:0000313" key="2">
    <source>
        <dbReference type="EMBL" id="KAJ1106761.1"/>
    </source>
</evidence>
<protein>
    <submittedName>
        <fullName evidence="2">Uncharacterized protein</fullName>
    </submittedName>
</protein>
<feature type="region of interest" description="Disordered" evidence="1">
    <location>
        <begin position="165"/>
        <end position="202"/>
    </location>
</feature>
<sequence>MTKAPSQQSREGPVRSRGSRGFDRSGLESPARIFFSRGAGSDIVVFAMQRIVGRPDRYSLDPFSLWALGWIYFFLPDPLRVRVCSFPNVDPGRPAGPRGVACLAPGVRSRRPGAQVLRAAAHLLNSGGGVLSSYRLASLSSRASAYLLGGVRAAGSLPSAVRATPLLRPQRGPGPGAQHQFPRYRSRHSERPRQRASPSLRVRRDAANSAAILILPIRSRLASAAQIPPVLVSKGSPRSRSPREHLGQHHLFI</sequence>
<feature type="region of interest" description="Disordered" evidence="1">
    <location>
        <begin position="1"/>
        <end position="25"/>
    </location>
</feature>
<dbReference type="AlphaFoldDB" id="A0AAV7MSP4"/>
<feature type="region of interest" description="Disordered" evidence="1">
    <location>
        <begin position="231"/>
        <end position="253"/>
    </location>
</feature>
<keyword evidence="3" id="KW-1185">Reference proteome</keyword>
<name>A0AAV7MSP4_PLEWA</name>
<evidence type="ECO:0000313" key="3">
    <source>
        <dbReference type="Proteomes" id="UP001066276"/>
    </source>
</evidence>
<proteinExistence type="predicted"/>
<organism evidence="2 3">
    <name type="scientific">Pleurodeles waltl</name>
    <name type="common">Iberian ribbed newt</name>
    <dbReference type="NCBI Taxonomy" id="8319"/>
    <lineage>
        <taxon>Eukaryota</taxon>
        <taxon>Metazoa</taxon>
        <taxon>Chordata</taxon>
        <taxon>Craniata</taxon>
        <taxon>Vertebrata</taxon>
        <taxon>Euteleostomi</taxon>
        <taxon>Amphibia</taxon>
        <taxon>Batrachia</taxon>
        <taxon>Caudata</taxon>
        <taxon>Salamandroidea</taxon>
        <taxon>Salamandridae</taxon>
        <taxon>Pleurodelinae</taxon>
        <taxon>Pleurodeles</taxon>
    </lineage>
</organism>